<proteinExistence type="predicted"/>
<dbReference type="InterPro" id="IPR053178">
    <property type="entry name" value="Osmoadaptation_assoc"/>
</dbReference>
<evidence type="ECO:0008006" key="3">
    <source>
        <dbReference type="Google" id="ProtNLM"/>
    </source>
</evidence>
<dbReference type="Proteomes" id="UP000660729">
    <property type="component" value="Unassembled WGS sequence"/>
</dbReference>
<dbReference type="AlphaFoldDB" id="A0A8H6R7L2"/>
<dbReference type="OrthoDB" id="4491390at2759"/>
<evidence type="ECO:0000313" key="1">
    <source>
        <dbReference type="EMBL" id="KAF7186795.1"/>
    </source>
</evidence>
<dbReference type="EMBL" id="JABCIY010000246">
    <property type="protein sequence ID" value="KAF7186795.1"/>
    <property type="molecule type" value="Genomic_DNA"/>
</dbReference>
<organism evidence="1 2">
    <name type="scientific">Pseudocercospora fuligena</name>
    <dbReference type="NCBI Taxonomy" id="685502"/>
    <lineage>
        <taxon>Eukaryota</taxon>
        <taxon>Fungi</taxon>
        <taxon>Dikarya</taxon>
        <taxon>Ascomycota</taxon>
        <taxon>Pezizomycotina</taxon>
        <taxon>Dothideomycetes</taxon>
        <taxon>Dothideomycetidae</taxon>
        <taxon>Mycosphaerellales</taxon>
        <taxon>Mycosphaerellaceae</taxon>
        <taxon>Pseudocercospora</taxon>
    </lineage>
</organism>
<comment type="caution">
    <text evidence="1">The sequence shown here is derived from an EMBL/GenBank/DDBJ whole genome shotgun (WGS) entry which is preliminary data.</text>
</comment>
<dbReference type="PANTHER" id="PTHR38111">
    <property type="entry name" value="ZN(2)-C6 FUNGAL-TYPE DOMAIN-CONTAINING PROTEIN-RELATED"/>
    <property type="match status" value="1"/>
</dbReference>
<gene>
    <name evidence="1" type="ORF">HII31_11892</name>
</gene>
<name>A0A8H6R7L2_9PEZI</name>
<sequence length="384" mass="43527">MTTQIYSSFLDAYLPENAPMDHDDLFREMASRPNEDAALMSALRALSLAAVGGSRKDELVVRQAGLEYGRALNLPAKAMDRPNFKPTDETLATTTVLAQCEFYNGISATGGWQKHLQGMHGMLAMGGPQNIQSRLALMLCSNSRHGALAAHLQSRRAALLGDKAWRRVLLRAPVIDETATFYNHALKVPGLLERKDNLDLQSPTIVTEIEELLDDLFEQELSLRTWFETWTYRDQLTKEKYYERRPIDDFATFAALVTDRTFAEALWFPNFPFAYLASQYWATLHRLLEDKLDLYRLLLQIDLAWQPPADIPTIESELITLADSLCMCIPYFCEPVCSLVGQVGIFLPMGVCMPYFARTQAWEKASWLLSMRRSVFVKGMIPPN</sequence>
<dbReference type="PANTHER" id="PTHR38111:SF2">
    <property type="entry name" value="FINGER DOMAIN PROTEIN, PUTATIVE (AFU_ORTHOLOGUE AFUA_1G01560)-RELATED"/>
    <property type="match status" value="1"/>
</dbReference>
<accession>A0A8H6R7L2</accession>
<evidence type="ECO:0000313" key="2">
    <source>
        <dbReference type="Proteomes" id="UP000660729"/>
    </source>
</evidence>
<keyword evidence="2" id="KW-1185">Reference proteome</keyword>
<protein>
    <recommendedName>
        <fullName evidence="3">Transcription factor domain-containing protein</fullName>
    </recommendedName>
</protein>
<reference evidence="1" key="1">
    <citation type="submission" date="2020-04" db="EMBL/GenBank/DDBJ databases">
        <title>Draft genome resource of the tomato pathogen Pseudocercospora fuligena.</title>
        <authorList>
            <person name="Zaccaron A."/>
        </authorList>
    </citation>
    <scope>NUCLEOTIDE SEQUENCE</scope>
    <source>
        <strain evidence="1">PF001</strain>
    </source>
</reference>